<dbReference type="PANTHER" id="PTHR44414">
    <property type="entry name" value="PROTEIN NEDD1"/>
    <property type="match status" value="1"/>
</dbReference>
<dbReference type="AlphaFoldDB" id="A0AAN9BBT7"/>
<comment type="caution">
    <text evidence="3">The sequence shown here is derived from an EMBL/GenBank/DDBJ whole genome shotgun (WGS) entry which is preliminary data.</text>
</comment>
<dbReference type="Pfam" id="PF00400">
    <property type="entry name" value="WD40"/>
    <property type="match status" value="2"/>
</dbReference>
<sequence>MEGVQLASAGDDIKILDCGNGFSLVHAFNPHCNHNIASLSWNNEGSLLASCAQEDDKVVLTYMKNDSLTPFLELQCGAGVQCSDFSSSSRLLLCGGEDNVTVWDLKTKALKKSFKEHKGPVTCARFNANNSYIAAGSETGEIILHNMVTCQSSSPIVAPNIQAIRQLEYSVVKKSMFGTASDDGAITLWDANSRRAVHRFKDAHVGPATGLAFSPINEMLMMSVGLDKRLVCYDIQRKQILKVIDAPSPLTCIDIMPDGATAAVGSTRGTVYMYNLRQGGHVPVHSFQAHKTSVRSVKFMPSAKLQSEDSGGVKASFSATAGNRRQLPPAPTVMQDITPSKTGQTADTEHALHAVSPTKTADIFSPTVQGNQSQNQHSKSASHLNLTNNNTDGSFAGVFSPLIKGAAELSSTSVRDVSLLSLPSFLGQNNSNVHSPVTGRVSFADLSSDIKASSHALFPHSNSQIHFGDKPAQQLHGSPAPVAGDLSHLHQSGTVQSPLVGQLSHPQLCSSLQTSLEAPSHGQANSHLQESQRSPVNRDTRQVAVNGTASGPQVLDLQNRSGLSASPDSAAISGGEDVGSEGGVSPRRDAPHLTNGSTSHAAITASTNAHNNSGSTAAVPVDVVAAGNAGIAQREFLRSLVADAMEDVRDDLHRDIQGLHVAMLRQFFVFERETKSTLSYYADMNQKLMHHNRQLEEENKRLKKNY</sequence>
<feature type="compositionally biased region" description="Polar residues" evidence="2">
    <location>
        <begin position="515"/>
        <end position="535"/>
    </location>
</feature>
<dbReference type="SUPFAM" id="SSF50978">
    <property type="entry name" value="WD40 repeat-like"/>
    <property type="match status" value="1"/>
</dbReference>
<dbReference type="GO" id="GO:0005813">
    <property type="term" value="C:centrosome"/>
    <property type="evidence" value="ECO:0007669"/>
    <property type="project" value="TreeGrafter"/>
</dbReference>
<feature type="region of interest" description="Disordered" evidence="2">
    <location>
        <begin position="363"/>
        <end position="386"/>
    </location>
</feature>
<keyword evidence="4" id="KW-1185">Reference proteome</keyword>
<name>A0AAN9BBT7_9CAEN</name>
<gene>
    <name evidence="3" type="ORF">V1264_021160</name>
</gene>
<dbReference type="Proteomes" id="UP001374579">
    <property type="component" value="Unassembled WGS sequence"/>
</dbReference>
<evidence type="ECO:0000313" key="4">
    <source>
        <dbReference type="Proteomes" id="UP001374579"/>
    </source>
</evidence>
<dbReference type="PROSITE" id="PS50082">
    <property type="entry name" value="WD_REPEATS_2"/>
    <property type="match status" value="1"/>
</dbReference>
<organism evidence="3 4">
    <name type="scientific">Littorina saxatilis</name>
    <dbReference type="NCBI Taxonomy" id="31220"/>
    <lineage>
        <taxon>Eukaryota</taxon>
        <taxon>Metazoa</taxon>
        <taxon>Spiralia</taxon>
        <taxon>Lophotrochozoa</taxon>
        <taxon>Mollusca</taxon>
        <taxon>Gastropoda</taxon>
        <taxon>Caenogastropoda</taxon>
        <taxon>Littorinimorpha</taxon>
        <taxon>Littorinoidea</taxon>
        <taxon>Littorinidae</taxon>
        <taxon>Littorina</taxon>
    </lineage>
</organism>
<feature type="compositionally biased region" description="Polar residues" evidence="2">
    <location>
        <begin position="542"/>
        <end position="567"/>
    </location>
</feature>
<feature type="region of interest" description="Disordered" evidence="2">
    <location>
        <begin position="461"/>
        <end position="488"/>
    </location>
</feature>
<dbReference type="SMART" id="SM00320">
    <property type="entry name" value="WD40"/>
    <property type="match status" value="7"/>
</dbReference>
<evidence type="ECO:0000256" key="2">
    <source>
        <dbReference type="SAM" id="MobiDB-lite"/>
    </source>
</evidence>
<dbReference type="GO" id="GO:0000278">
    <property type="term" value="P:mitotic cell cycle"/>
    <property type="evidence" value="ECO:0007669"/>
    <property type="project" value="TreeGrafter"/>
</dbReference>
<dbReference type="EMBL" id="JBAMIC010000010">
    <property type="protein sequence ID" value="KAK7103028.1"/>
    <property type="molecule type" value="Genomic_DNA"/>
</dbReference>
<dbReference type="Gene3D" id="2.130.10.10">
    <property type="entry name" value="YVTN repeat-like/Quinoprotein amine dehydrogenase"/>
    <property type="match status" value="2"/>
</dbReference>
<dbReference type="InterPro" id="IPR036322">
    <property type="entry name" value="WD40_repeat_dom_sf"/>
</dbReference>
<dbReference type="GO" id="GO:0000922">
    <property type="term" value="C:spindle pole"/>
    <property type="evidence" value="ECO:0007669"/>
    <property type="project" value="TreeGrafter"/>
</dbReference>
<reference evidence="3 4" key="1">
    <citation type="submission" date="2024-02" db="EMBL/GenBank/DDBJ databases">
        <title>Chromosome-scale genome assembly of the rough periwinkle Littorina saxatilis.</title>
        <authorList>
            <person name="De Jode A."/>
            <person name="Faria R."/>
            <person name="Formenti G."/>
            <person name="Sims Y."/>
            <person name="Smith T.P."/>
            <person name="Tracey A."/>
            <person name="Wood J.M.D."/>
            <person name="Zagrodzka Z.B."/>
            <person name="Johannesson K."/>
            <person name="Butlin R.K."/>
            <person name="Leder E.H."/>
        </authorList>
    </citation>
    <scope>NUCLEOTIDE SEQUENCE [LARGE SCALE GENOMIC DNA]</scope>
    <source>
        <strain evidence="3">Snail1</strain>
        <tissue evidence="3">Muscle</tissue>
    </source>
</reference>
<dbReference type="GO" id="GO:0005814">
    <property type="term" value="C:centriole"/>
    <property type="evidence" value="ECO:0007669"/>
    <property type="project" value="TreeGrafter"/>
</dbReference>
<dbReference type="PANTHER" id="PTHR44414:SF1">
    <property type="entry name" value="PROTEIN NEDD1"/>
    <property type="match status" value="1"/>
</dbReference>
<dbReference type="InterPro" id="IPR001680">
    <property type="entry name" value="WD40_rpt"/>
</dbReference>
<dbReference type="GO" id="GO:0005737">
    <property type="term" value="C:cytoplasm"/>
    <property type="evidence" value="ECO:0007669"/>
    <property type="project" value="TreeGrafter"/>
</dbReference>
<feature type="repeat" description="WD" evidence="1">
    <location>
        <begin position="179"/>
        <end position="199"/>
    </location>
</feature>
<dbReference type="InterPro" id="IPR015943">
    <property type="entry name" value="WD40/YVTN_repeat-like_dom_sf"/>
</dbReference>
<protein>
    <submittedName>
        <fullName evidence="3">Uncharacterized protein</fullName>
    </submittedName>
</protein>
<keyword evidence="1" id="KW-0853">WD repeat</keyword>
<dbReference type="GO" id="GO:0043015">
    <property type="term" value="F:gamma-tubulin binding"/>
    <property type="evidence" value="ECO:0007669"/>
    <property type="project" value="TreeGrafter"/>
</dbReference>
<accession>A0AAN9BBT7</accession>
<feature type="compositionally biased region" description="Polar residues" evidence="2">
    <location>
        <begin position="366"/>
        <end position="386"/>
    </location>
</feature>
<feature type="region of interest" description="Disordered" evidence="2">
    <location>
        <begin position="515"/>
        <end position="598"/>
    </location>
</feature>
<dbReference type="InterPro" id="IPR052818">
    <property type="entry name" value="NEDD1_Spindle_Assembly"/>
</dbReference>
<evidence type="ECO:0000256" key="1">
    <source>
        <dbReference type="PROSITE-ProRule" id="PRU00221"/>
    </source>
</evidence>
<feature type="compositionally biased region" description="Polar residues" evidence="2">
    <location>
        <begin position="335"/>
        <end position="346"/>
    </location>
</feature>
<evidence type="ECO:0000313" key="3">
    <source>
        <dbReference type="EMBL" id="KAK7103028.1"/>
    </source>
</evidence>
<dbReference type="GO" id="GO:0036064">
    <property type="term" value="C:ciliary basal body"/>
    <property type="evidence" value="ECO:0007669"/>
    <property type="project" value="TreeGrafter"/>
</dbReference>
<proteinExistence type="predicted"/>
<feature type="region of interest" description="Disordered" evidence="2">
    <location>
        <begin position="321"/>
        <end position="348"/>
    </location>
</feature>
<dbReference type="GO" id="GO:0007020">
    <property type="term" value="P:microtubule nucleation"/>
    <property type="evidence" value="ECO:0007669"/>
    <property type="project" value="TreeGrafter"/>
</dbReference>